<organism evidence="3 4">
    <name type="scientific">Demequina lutea</name>
    <dbReference type="NCBI Taxonomy" id="431489"/>
    <lineage>
        <taxon>Bacteria</taxon>
        <taxon>Bacillati</taxon>
        <taxon>Actinomycetota</taxon>
        <taxon>Actinomycetes</taxon>
        <taxon>Micrococcales</taxon>
        <taxon>Demequinaceae</taxon>
        <taxon>Demequina</taxon>
    </lineage>
</organism>
<name>A0A7Y9ZCF6_9MICO</name>
<evidence type="ECO:0000256" key="1">
    <source>
        <dbReference type="SAM" id="Phobius"/>
    </source>
</evidence>
<comment type="caution">
    <text evidence="3">The sequence shown here is derived from an EMBL/GenBank/DDBJ whole genome shotgun (WGS) entry which is preliminary data.</text>
</comment>
<gene>
    <name evidence="3" type="ORF">BKA03_000915</name>
</gene>
<accession>A0A7Y9ZCF6</accession>
<dbReference type="Proteomes" id="UP000547973">
    <property type="component" value="Unassembled WGS sequence"/>
</dbReference>
<dbReference type="RefSeq" id="WP_062074449.1">
    <property type="nucleotide sequence ID" value="NZ_BBRC01000003.1"/>
</dbReference>
<keyword evidence="1" id="KW-1133">Transmembrane helix</keyword>
<feature type="domain" description="Protein-glutamine gamma-glutamyltransferase-like C-terminal" evidence="2">
    <location>
        <begin position="127"/>
        <end position="192"/>
    </location>
</feature>
<keyword evidence="1" id="KW-0472">Membrane</keyword>
<keyword evidence="4" id="KW-1185">Reference proteome</keyword>
<keyword evidence="1" id="KW-0812">Transmembrane</keyword>
<evidence type="ECO:0000313" key="4">
    <source>
        <dbReference type="Proteomes" id="UP000547973"/>
    </source>
</evidence>
<dbReference type="AlphaFoldDB" id="A0A7Y9ZCF6"/>
<feature type="transmembrane region" description="Helical" evidence="1">
    <location>
        <begin position="60"/>
        <end position="81"/>
    </location>
</feature>
<dbReference type="OrthoDB" id="3389322at2"/>
<evidence type="ECO:0000259" key="2">
    <source>
        <dbReference type="Pfam" id="PF13559"/>
    </source>
</evidence>
<evidence type="ECO:0000313" key="3">
    <source>
        <dbReference type="EMBL" id="NYI40796.1"/>
    </source>
</evidence>
<reference evidence="3 4" key="1">
    <citation type="submission" date="2020-07" db="EMBL/GenBank/DDBJ databases">
        <title>Sequencing the genomes of 1000 actinobacteria strains.</title>
        <authorList>
            <person name="Klenk H.-P."/>
        </authorList>
    </citation>
    <scope>NUCLEOTIDE SEQUENCE [LARGE SCALE GENOMIC DNA]</scope>
    <source>
        <strain evidence="3 4">DSM 19970</strain>
    </source>
</reference>
<dbReference type="EMBL" id="JACBZO010000001">
    <property type="protein sequence ID" value="NYI40796.1"/>
    <property type="molecule type" value="Genomic_DNA"/>
</dbReference>
<sequence length="209" mass="22600">MRFSIPVTPDPDTARQWAQDELSKSIYQHGESLADRLGSWFSDLMNKLLNAGSGGSIPPVGYLLGAIVLIALIVIATRIAIPAAQQRRRRGTAVLLADDARTAQQIRDAAQAASRAGDHTAATLEYFRALVRGCEERVVIDDRAGRTAREAAIDIAASINLHFAQLRAAAQTFDALRYGHRVGTAEDSSRMKDLEAVVRGTRAVHLVAS</sequence>
<dbReference type="Pfam" id="PF13559">
    <property type="entry name" value="DUF4129"/>
    <property type="match status" value="1"/>
</dbReference>
<protein>
    <recommendedName>
        <fullName evidence="2">Protein-glutamine gamma-glutamyltransferase-like C-terminal domain-containing protein</fullName>
    </recommendedName>
</protein>
<proteinExistence type="predicted"/>
<dbReference type="InterPro" id="IPR025403">
    <property type="entry name" value="TgpA-like_C"/>
</dbReference>